<name>A0A0F6SDC5_9BACT</name>
<evidence type="ECO:0000313" key="1">
    <source>
        <dbReference type="EMBL" id="AKF03204.1"/>
    </source>
</evidence>
<organism evidence="1 2">
    <name type="scientific">Sandaracinus amylolyticus</name>
    <dbReference type="NCBI Taxonomy" id="927083"/>
    <lineage>
        <taxon>Bacteria</taxon>
        <taxon>Pseudomonadati</taxon>
        <taxon>Myxococcota</taxon>
        <taxon>Polyangia</taxon>
        <taxon>Polyangiales</taxon>
        <taxon>Sandaracinaceae</taxon>
        <taxon>Sandaracinus</taxon>
    </lineage>
</organism>
<proteinExistence type="predicted"/>
<dbReference type="EMBL" id="CP011125">
    <property type="protein sequence ID" value="AKF03204.1"/>
    <property type="molecule type" value="Genomic_DNA"/>
</dbReference>
<dbReference type="Proteomes" id="UP000034883">
    <property type="component" value="Chromosome"/>
</dbReference>
<dbReference type="AlphaFoldDB" id="A0A0F6SDC5"/>
<reference evidence="1 2" key="1">
    <citation type="submission" date="2015-03" db="EMBL/GenBank/DDBJ databases">
        <title>Genome assembly of Sandaracinus amylolyticus DSM 53668.</title>
        <authorList>
            <person name="Sharma G."/>
            <person name="Subramanian S."/>
        </authorList>
    </citation>
    <scope>NUCLEOTIDE SEQUENCE [LARGE SCALE GENOMIC DNA]</scope>
    <source>
        <strain evidence="1 2">DSM 53668</strain>
    </source>
</reference>
<accession>A0A0F6SDC5</accession>
<protein>
    <submittedName>
        <fullName evidence="1">Uncharacterized protein</fullName>
    </submittedName>
</protein>
<dbReference type="KEGG" id="samy:DB32_000353"/>
<keyword evidence="2" id="KW-1185">Reference proteome</keyword>
<sequence>MERRLCGDVQGARRALAAFVARLGRAFTAPEREAFFASVEHCLGEHVARLEQRKTRIDALARELAAANHTFEERPTIIVARRSERFSISA</sequence>
<evidence type="ECO:0000313" key="2">
    <source>
        <dbReference type="Proteomes" id="UP000034883"/>
    </source>
</evidence>
<gene>
    <name evidence="1" type="ORF">DB32_000353</name>
</gene>